<accession>A0A223NXY4</accession>
<dbReference type="KEGG" id="muc:MuYL_2828"/>
<sequence>MLSGFNDRYVPAPALSANFSLMNSFDFTNVKIFRENSKSLRLTGGF</sequence>
<protein>
    <submittedName>
        <fullName evidence="1">Uncharacterized protein</fullName>
    </submittedName>
</protein>
<dbReference type="AlphaFoldDB" id="A0A223NXY4"/>
<evidence type="ECO:0000313" key="2">
    <source>
        <dbReference type="Proteomes" id="UP000215002"/>
    </source>
</evidence>
<evidence type="ECO:0000313" key="1">
    <source>
        <dbReference type="EMBL" id="ASU34715.1"/>
    </source>
</evidence>
<proteinExistence type="predicted"/>
<dbReference type="EMBL" id="CP022743">
    <property type="protein sequence ID" value="ASU34715.1"/>
    <property type="molecule type" value="Genomic_DNA"/>
</dbReference>
<dbReference type="Proteomes" id="UP000215002">
    <property type="component" value="Chromosome"/>
</dbReference>
<name>A0A223NXY4_9SPHI</name>
<reference evidence="1 2" key="1">
    <citation type="submission" date="2017-08" db="EMBL/GenBank/DDBJ databases">
        <title>Complete genome sequence of Mucilaginibacter sp. strain BJC16-A31.</title>
        <authorList>
            <consortium name="Henan University of Science and Technology"/>
            <person name="You X."/>
        </authorList>
    </citation>
    <scope>NUCLEOTIDE SEQUENCE [LARGE SCALE GENOMIC DNA]</scope>
    <source>
        <strain evidence="1 2">BJC16-A31</strain>
    </source>
</reference>
<organism evidence="1 2">
    <name type="scientific">Mucilaginibacter xinganensis</name>
    <dbReference type="NCBI Taxonomy" id="1234841"/>
    <lineage>
        <taxon>Bacteria</taxon>
        <taxon>Pseudomonadati</taxon>
        <taxon>Bacteroidota</taxon>
        <taxon>Sphingobacteriia</taxon>
        <taxon>Sphingobacteriales</taxon>
        <taxon>Sphingobacteriaceae</taxon>
        <taxon>Mucilaginibacter</taxon>
    </lineage>
</organism>
<keyword evidence="2" id="KW-1185">Reference proteome</keyword>
<gene>
    <name evidence="1" type="ORF">MuYL_2828</name>
</gene>